<reference evidence="9" key="1">
    <citation type="journal article" date="2019" name="Int. J. Syst. Evol. Microbiol.">
        <title>The Global Catalogue of Microorganisms (GCM) 10K type strain sequencing project: providing services to taxonomists for standard genome sequencing and annotation.</title>
        <authorList>
            <consortium name="The Broad Institute Genomics Platform"/>
            <consortium name="The Broad Institute Genome Sequencing Center for Infectious Disease"/>
            <person name="Wu L."/>
            <person name="Ma J."/>
        </authorList>
    </citation>
    <scope>NUCLEOTIDE SEQUENCE [LARGE SCALE GENOMIC DNA]</scope>
    <source>
        <strain evidence="9">NBRC 106348</strain>
    </source>
</reference>
<dbReference type="InterPro" id="IPR037185">
    <property type="entry name" value="EmrE-like"/>
</dbReference>
<gene>
    <name evidence="8" type="ORF">GCM10025864_11510</name>
</gene>
<keyword evidence="9" id="KW-1185">Reference proteome</keyword>
<dbReference type="Proteomes" id="UP001157091">
    <property type="component" value="Unassembled WGS sequence"/>
</dbReference>
<evidence type="ECO:0000256" key="3">
    <source>
        <dbReference type="ARBA" id="ARBA00022692"/>
    </source>
</evidence>
<evidence type="ECO:0000256" key="2">
    <source>
        <dbReference type="ARBA" id="ARBA00007362"/>
    </source>
</evidence>
<keyword evidence="4 6" id="KW-1133">Transmembrane helix</keyword>
<feature type="transmembrane region" description="Helical" evidence="6">
    <location>
        <begin position="95"/>
        <end position="114"/>
    </location>
</feature>
<accession>A0ABQ6HZ13</accession>
<protein>
    <submittedName>
        <fullName evidence="8">Conserved hypthetical membrane protein</fullName>
    </submittedName>
</protein>
<evidence type="ECO:0000256" key="1">
    <source>
        <dbReference type="ARBA" id="ARBA00004141"/>
    </source>
</evidence>
<dbReference type="Pfam" id="PF00892">
    <property type="entry name" value="EamA"/>
    <property type="match status" value="1"/>
</dbReference>
<dbReference type="EMBL" id="BSUK01000001">
    <property type="protein sequence ID" value="GMA23392.1"/>
    <property type="molecule type" value="Genomic_DNA"/>
</dbReference>
<keyword evidence="5 6" id="KW-0472">Membrane</keyword>
<comment type="caution">
    <text evidence="8">The sequence shown here is derived from an EMBL/GenBank/DDBJ whole genome shotgun (WGS) entry which is preliminary data.</text>
</comment>
<dbReference type="SUPFAM" id="SSF103481">
    <property type="entry name" value="Multidrug resistance efflux transporter EmrE"/>
    <property type="match status" value="1"/>
</dbReference>
<feature type="transmembrane region" description="Helical" evidence="6">
    <location>
        <begin position="150"/>
        <end position="169"/>
    </location>
</feature>
<feature type="transmembrane region" description="Helical" evidence="6">
    <location>
        <begin position="41"/>
        <end position="57"/>
    </location>
</feature>
<evidence type="ECO:0000256" key="4">
    <source>
        <dbReference type="ARBA" id="ARBA00022989"/>
    </source>
</evidence>
<comment type="subcellular location">
    <subcellularLocation>
        <location evidence="1">Membrane</location>
        <topology evidence="1">Multi-pass membrane protein</topology>
    </subcellularLocation>
</comment>
<evidence type="ECO:0000313" key="9">
    <source>
        <dbReference type="Proteomes" id="UP001157091"/>
    </source>
</evidence>
<feature type="transmembrane region" description="Helical" evidence="6">
    <location>
        <begin position="121"/>
        <end position="138"/>
    </location>
</feature>
<organism evidence="8 9">
    <name type="scientific">Luteimicrobium album</name>
    <dbReference type="NCBI Taxonomy" id="1054550"/>
    <lineage>
        <taxon>Bacteria</taxon>
        <taxon>Bacillati</taxon>
        <taxon>Actinomycetota</taxon>
        <taxon>Actinomycetes</taxon>
        <taxon>Micrococcales</taxon>
        <taxon>Luteimicrobium</taxon>
    </lineage>
</organism>
<feature type="transmembrane region" description="Helical" evidence="6">
    <location>
        <begin position="181"/>
        <end position="205"/>
    </location>
</feature>
<comment type="similarity">
    <text evidence="2">Belongs to the EamA transporter family.</text>
</comment>
<proteinExistence type="inferred from homology"/>
<dbReference type="PANTHER" id="PTHR32322:SF2">
    <property type="entry name" value="EAMA DOMAIN-CONTAINING PROTEIN"/>
    <property type="match status" value="1"/>
</dbReference>
<evidence type="ECO:0000256" key="5">
    <source>
        <dbReference type="ARBA" id="ARBA00023136"/>
    </source>
</evidence>
<feature type="transmembrane region" description="Helical" evidence="6">
    <location>
        <begin position="12"/>
        <end position="35"/>
    </location>
</feature>
<feature type="transmembrane region" description="Helical" evidence="6">
    <location>
        <begin position="211"/>
        <end position="229"/>
    </location>
</feature>
<dbReference type="RefSeq" id="WP_348525154.1">
    <property type="nucleotide sequence ID" value="NZ_BSUK01000001.1"/>
</dbReference>
<dbReference type="PANTHER" id="PTHR32322">
    <property type="entry name" value="INNER MEMBRANE TRANSPORTER"/>
    <property type="match status" value="1"/>
</dbReference>
<feature type="domain" description="EamA" evidence="7">
    <location>
        <begin position="152"/>
        <end position="283"/>
    </location>
</feature>
<evidence type="ECO:0000259" key="7">
    <source>
        <dbReference type="Pfam" id="PF00892"/>
    </source>
</evidence>
<evidence type="ECO:0000313" key="8">
    <source>
        <dbReference type="EMBL" id="GMA23392.1"/>
    </source>
</evidence>
<feature type="transmembrane region" description="Helical" evidence="6">
    <location>
        <begin position="69"/>
        <end position="89"/>
    </location>
</feature>
<keyword evidence="3 6" id="KW-0812">Transmembrane</keyword>
<dbReference type="InterPro" id="IPR050638">
    <property type="entry name" value="AA-Vitamin_Transporters"/>
</dbReference>
<dbReference type="InterPro" id="IPR000620">
    <property type="entry name" value="EamA_dom"/>
</dbReference>
<name>A0ABQ6HZ13_9MICO</name>
<feature type="transmembrane region" description="Helical" evidence="6">
    <location>
        <begin position="241"/>
        <end position="261"/>
    </location>
</feature>
<evidence type="ECO:0000256" key="6">
    <source>
        <dbReference type="SAM" id="Phobius"/>
    </source>
</evidence>
<sequence>MSRPSLDRVPAPVVLVGSGTAMYVGAAVAVGLFAAVGAPEVAWLRTAVAAVVLLAWRRPWRERWTAARWRAAVAFGLALAVMNVAFYVAIDHLPLGTAVAIEFTGPVAVAAFTGRGWRERGAIVVAAAGVVLLAGVALRPGPGHDRHDVVVGLVAVGIAAAAWAAYILLGRRVAAAGSGVTTLAVAMTVGAVALAPGLAAPAAVAFTDVGLVWRTVVVGLLSSVVPYALEQVVLRRVGAATFSVLMALLPATAAVVGALGLQQVPTAGELGGLACVTGALLMTGQLRRRTPPPELPPVA</sequence>